<proteinExistence type="predicted"/>
<dbReference type="OrthoDB" id="9978720at2759"/>
<dbReference type="Gene3D" id="3.40.50.1820">
    <property type="entry name" value="alpha/beta hydrolase"/>
    <property type="match status" value="1"/>
</dbReference>
<keyword evidence="3" id="KW-1185">Reference proteome</keyword>
<name>A0A9N9Q582_9HELO</name>
<dbReference type="SUPFAM" id="SSF53474">
    <property type="entry name" value="alpha/beta-Hydrolases"/>
    <property type="match status" value="1"/>
</dbReference>
<dbReference type="CDD" id="cd12809">
    <property type="entry name" value="Esterase_713_like-2"/>
    <property type="match status" value="1"/>
</dbReference>
<evidence type="ECO:0000313" key="3">
    <source>
        <dbReference type="Proteomes" id="UP000701801"/>
    </source>
</evidence>
<evidence type="ECO:0008006" key="4">
    <source>
        <dbReference type="Google" id="ProtNLM"/>
    </source>
</evidence>
<feature type="signal peptide" evidence="1">
    <location>
        <begin position="1"/>
        <end position="20"/>
    </location>
</feature>
<gene>
    <name evidence="2" type="ORF">HYALB_00006821</name>
</gene>
<dbReference type="InterPro" id="IPR029058">
    <property type="entry name" value="AB_hydrolase_fold"/>
</dbReference>
<dbReference type="EMBL" id="CAJVRM010000143">
    <property type="protein sequence ID" value="CAG8975614.1"/>
    <property type="molecule type" value="Genomic_DNA"/>
</dbReference>
<dbReference type="PANTHER" id="PTHR43194">
    <property type="entry name" value="HYDROLASE ALPHA/BETA FOLD FAMILY"/>
    <property type="match status" value="1"/>
</dbReference>
<evidence type="ECO:0000256" key="1">
    <source>
        <dbReference type="SAM" id="SignalP"/>
    </source>
</evidence>
<reference evidence="2" key="1">
    <citation type="submission" date="2021-07" db="EMBL/GenBank/DDBJ databases">
        <authorList>
            <person name="Durling M."/>
        </authorList>
    </citation>
    <scope>NUCLEOTIDE SEQUENCE</scope>
</reference>
<keyword evidence="1" id="KW-0732">Signal</keyword>
<protein>
    <recommendedName>
        <fullName evidence="4">AB hydrolase-1 domain-containing protein</fullName>
    </recommendedName>
</protein>
<evidence type="ECO:0000313" key="2">
    <source>
        <dbReference type="EMBL" id="CAG8975614.1"/>
    </source>
</evidence>
<dbReference type="InterPro" id="IPR050228">
    <property type="entry name" value="Carboxylesterase_BioH"/>
</dbReference>
<comment type="caution">
    <text evidence="2">The sequence shown here is derived from an EMBL/GenBank/DDBJ whole genome shotgun (WGS) entry which is preliminary data.</text>
</comment>
<dbReference type="PANTHER" id="PTHR43194:SF4">
    <property type="entry name" value="AB HYDROLASE-1 DOMAIN-CONTAINING PROTEIN"/>
    <property type="match status" value="1"/>
</dbReference>
<dbReference type="Proteomes" id="UP000701801">
    <property type="component" value="Unassembled WGS sequence"/>
</dbReference>
<dbReference type="AlphaFoldDB" id="A0A9N9Q582"/>
<organism evidence="2 3">
    <name type="scientific">Hymenoscyphus albidus</name>
    <dbReference type="NCBI Taxonomy" id="595503"/>
    <lineage>
        <taxon>Eukaryota</taxon>
        <taxon>Fungi</taxon>
        <taxon>Dikarya</taxon>
        <taxon>Ascomycota</taxon>
        <taxon>Pezizomycotina</taxon>
        <taxon>Leotiomycetes</taxon>
        <taxon>Helotiales</taxon>
        <taxon>Helotiaceae</taxon>
        <taxon>Hymenoscyphus</taxon>
    </lineage>
</organism>
<accession>A0A9N9Q582</accession>
<sequence length="376" mass="41549">MFAVSITLFVIVVFTVLGQAFPLKINAQNFTREAFASREYIYIGGGYVQTDSGHLYSDQMYVEKLLPPKLCQPYPLIFIHGQGQSGTNWLNKPDGGSGWASYFLNQGYIVYIVDQTERARSPWNPTGNTTLTTYTAEYIEMRMTASQDFNIWPQAILHTQWNGTGRMGDRLFDAFYSSNVQFQSNTVIQQQNMQAAGSALLHKTGPAILAAHSQGGLMPWVIADSVPDLVKGIIGLEPSGPPFRDAVFSSTPARAWGLTDIPLAYYPTNTNSTTPLQTQSVPNNSTGLDNCIVQADPARELVNLKEIPVVVMTSESGYHDVYDGCTVSFLQQAGVHAEWLRLGEVGIHGNGHLFFLEKNSDEIAGVLDEWIRKHVT</sequence>
<feature type="chain" id="PRO_5040334970" description="AB hydrolase-1 domain-containing protein" evidence="1">
    <location>
        <begin position="21"/>
        <end position="376"/>
    </location>
</feature>